<proteinExistence type="inferred from homology"/>
<evidence type="ECO:0000313" key="9">
    <source>
        <dbReference type="EMBL" id="KYG61558.1"/>
    </source>
</evidence>
<keyword evidence="3 8" id="KW-0719">Serine esterase</keyword>
<dbReference type="GO" id="GO:0018738">
    <property type="term" value="F:S-formylglutathione hydrolase activity"/>
    <property type="evidence" value="ECO:0007669"/>
    <property type="project" value="UniProtKB-UniRule"/>
</dbReference>
<evidence type="ECO:0000313" key="10">
    <source>
        <dbReference type="Proteomes" id="UP000075320"/>
    </source>
</evidence>
<dbReference type="AlphaFoldDB" id="A0A150WEK8"/>
<dbReference type="GO" id="GO:0046294">
    <property type="term" value="P:formaldehyde catabolic process"/>
    <property type="evidence" value="ECO:0007669"/>
    <property type="project" value="InterPro"/>
</dbReference>
<feature type="active site" description="Charge relay system" evidence="7">
    <location>
        <position position="144"/>
    </location>
</feature>
<comment type="catalytic activity">
    <reaction evidence="5 8">
        <text>S-formylglutathione + H2O = formate + glutathione + H(+)</text>
        <dbReference type="Rhea" id="RHEA:14961"/>
        <dbReference type="ChEBI" id="CHEBI:15377"/>
        <dbReference type="ChEBI" id="CHEBI:15378"/>
        <dbReference type="ChEBI" id="CHEBI:15740"/>
        <dbReference type="ChEBI" id="CHEBI:57688"/>
        <dbReference type="ChEBI" id="CHEBI:57925"/>
        <dbReference type="EC" id="3.1.2.12"/>
    </reaction>
</comment>
<evidence type="ECO:0000256" key="2">
    <source>
        <dbReference type="ARBA" id="ARBA00012479"/>
    </source>
</evidence>
<reference evidence="9 10" key="1">
    <citation type="submission" date="2016-03" db="EMBL/GenBank/DDBJ databases">
        <authorList>
            <person name="Ploux O."/>
        </authorList>
    </citation>
    <scope>NUCLEOTIDE SEQUENCE [LARGE SCALE GENOMIC DNA]</scope>
    <source>
        <strain evidence="9 10">R0</strain>
    </source>
</reference>
<evidence type="ECO:0000256" key="1">
    <source>
        <dbReference type="ARBA" id="ARBA00005622"/>
    </source>
</evidence>
<dbReference type="PANTHER" id="PTHR10061">
    <property type="entry name" value="S-FORMYLGLUTATHIONE HYDROLASE"/>
    <property type="match status" value="1"/>
</dbReference>
<evidence type="ECO:0000256" key="7">
    <source>
        <dbReference type="PIRSR" id="PIRSR614186-1"/>
    </source>
</evidence>
<feature type="active site" description="Charge relay system" evidence="7">
    <location>
        <position position="221"/>
    </location>
</feature>
<sequence>MQVLKTHKTFEGKTQFWEHESVSTKTKMKFSTFIPAGPVRGCLIWLSGLTCTDENFITKAGAQKVLAEKGLMVICPDTSPRGLQLPQEHDSWDFGSGASFYLDATTPGYRDHYRMETYIADELHSLIQKEFNVPANKISIFGHSMGGHGALTLGLRHPQKFVSVSAFSPIVNPVNAPWGVKAFTGYLGENKTVWAEHDATELVRSGKRHPQALLVDQGGDDEFLTKGQLLTDNLTKACKEASQKLEVNMREGYDHSYYFISSFVENHIEFHSRLL</sequence>
<accession>A0A150WEK8</accession>
<evidence type="ECO:0000256" key="5">
    <source>
        <dbReference type="ARBA" id="ARBA00047590"/>
    </source>
</evidence>
<dbReference type="NCBIfam" id="TIGR02821">
    <property type="entry name" value="fghA_ester_D"/>
    <property type="match status" value="1"/>
</dbReference>
<protein>
    <recommendedName>
        <fullName evidence="2 6">S-formylglutathione hydrolase</fullName>
        <ecNumber evidence="2 6">3.1.2.12</ecNumber>
    </recommendedName>
</protein>
<organism evidence="9 10">
    <name type="scientific">Bdellovibrio bacteriovorus</name>
    <dbReference type="NCBI Taxonomy" id="959"/>
    <lineage>
        <taxon>Bacteria</taxon>
        <taxon>Pseudomonadati</taxon>
        <taxon>Bdellovibrionota</taxon>
        <taxon>Bdellovibrionia</taxon>
        <taxon>Bdellovibrionales</taxon>
        <taxon>Pseudobdellovibrionaceae</taxon>
        <taxon>Bdellovibrio</taxon>
    </lineage>
</organism>
<dbReference type="GO" id="GO:0005829">
    <property type="term" value="C:cytosol"/>
    <property type="evidence" value="ECO:0007669"/>
    <property type="project" value="TreeGrafter"/>
</dbReference>
<evidence type="ECO:0000256" key="4">
    <source>
        <dbReference type="ARBA" id="ARBA00022801"/>
    </source>
</evidence>
<dbReference type="OrthoDB" id="5291901at2"/>
<dbReference type="GO" id="GO:0052689">
    <property type="term" value="F:carboxylic ester hydrolase activity"/>
    <property type="evidence" value="ECO:0007669"/>
    <property type="project" value="UniProtKB-KW"/>
</dbReference>
<dbReference type="EMBL" id="LUKE01000006">
    <property type="protein sequence ID" value="KYG61558.1"/>
    <property type="molecule type" value="Genomic_DNA"/>
</dbReference>
<evidence type="ECO:0000256" key="8">
    <source>
        <dbReference type="RuleBase" id="RU363068"/>
    </source>
</evidence>
<gene>
    <name evidence="9" type="ORF">AZI86_17790</name>
</gene>
<dbReference type="PANTHER" id="PTHR10061:SF0">
    <property type="entry name" value="S-FORMYLGLUTATHIONE HYDROLASE"/>
    <property type="match status" value="1"/>
</dbReference>
<comment type="function">
    <text evidence="8">Serine hydrolase involved in the detoxification of formaldehyde.</text>
</comment>
<dbReference type="SUPFAM" id="SSF53474">
    <property type="entry name" value="alpha/beta-Hydrolases"/>
    <property type="match status" value="1"/>
</dbReference>
<dbReference type="InterPro" id="IPR000801">
    <property type="entry name" value="Esterase-like"/>
</dbReference>
<keyword evidence="10" id="KW-1185">Reference proteome</keyword>
<keyword evidence="4 8" id="KW-0378">Hydrolase</keyword>
<dbReference type="FunFam" id="3.40.50.1820:FF:000002">
    <property type="entry name" value="S-formylglutathione hydrolase"/>
    <property type="match status" value="1"/>
</dbReference>
<dbReference type="RefSeq" id="WP_061836640.1">
    <property type="nucleotide sequence ID" value="NZ_LUKE01000006.1"/>
</dbReference>
<dbReference type="InterPro" id="IPR014186">
    <property type="entry name" value="S-formylglutathione_hydrol"/>
</dbReference>
<dbReference type="Gene3D" id="3.40.50.1820">
    <property type="entry name" value="alpha/beta hydrolase"/>
    <property type="match status" value="1"/>
</dbReference>
<comment type="similarity">
    <text evidence="1 8">Belongs to the esterase D family.</text>
</comment>
<evidence type="ECO:0000256" key="3">
    <source>
        <dbReference type="ARBA" id="ARBA00022487"/>
    </source>
</evidence>
<dbReference type="Pfam" id="PF00756">
    <property type="entry name" value="Esterase"/>
    <property type="match status" value="1"/>
</dbReference>
<comment type="caution">
    <text evidence="9">The sequence shown here is derived from an EMBL/GenBank/DDBJ whole genome shotgun (WGS) entry which is preliminary data.</text>
</comment>
<feature type="active site" description="Charge relay system" evidence="7">
    <location>
        <position position="255"/>
    </location>
</feature>
<dbReference type="Proteomes" id="UP000075320">
    <property type="component" value="Unassembled WGS sequence"/>
</dbReference>
<name>A0A150WEK8_BDEBC</name>
<evidence type="ECO:0000256" key="6">
    <source>
        <dbReference type="NCBIfam" id="TIGR02821"/>
    </source>
</evidence>
<dbReference type="EC" id="3.1.2.12" evidence="2 6"/>
<dbReference type="InterPro" id="IPR029058">
    <property type="entry name" value="AB_hydrolase_fold"/>
</dbReference>